<dbReference type="EMBL" id="PGUY01000066">
    <property type="protein sequence ID" value="PLT28102.1"/>
    <property type="molecule type" value="Genomic_DNA"/>
</dbReference>
<protein>
    <submittedName>
        <fullName evidence="4">NgoFVII family restriction endonuclease</fullName>
    </submittedName>
</protein>
<dbReference type="RefSeq" id="WP_101645245.1">
    <property type="nucleotide sequence ID" value="NZ_PGUY01000066.1"/>
</dbReference>
<keyword evidence="3" id="KW-0812">Transmembrane</keyword>
<keyword evidence="4" id="KW-0540">Nuclease</keyword>
<organism evidence="4 5">
    <name type="scientific">Peribacillus deserti</name>
    <dbReference type="NCBI Taxonomy" id="673318"/>
    <lineage>
        <taxon>Bacteria</taxon>
        <taxon>Bacillati</taxon>
        <taxon>Bacillota</taxon>
        <taxon>Bacilli</taxon>
        <taxon>Bacillales</taxon>
        <taxon>Bacillaceae</taxon>
        <taxon>Peribacillus</taxon>
    </lineage>
</organism>
<feature type="transmembrane region" description="Helical" evidence="3">
    <location>
        <begin position="7"/>
        <end position="24"/>
    </location>
</feature>
<evidence type="ECO:0000256" key="2">
    <source>
        <dbReference type="SAM" id="Coils"/>
    </source>
</evidence>
<dbReference type="PANTHER" id="PTHR37313:SF2">
    <property type="entry name" value="UPF0749 PROTEIN YLXX"/>
    <property type="match status" value="1"/>
</dbReference>
<accession>A0A2N5M168</accession>
<dbReference type="Pfam" id="PF05949">
    <property type="entry name" value="DUF881"/>
    <property type="match status" value="1"/>
</dbReference>
<dbReference type="InterPro" id="IPR010273">
    <property type="entry name" value="DUF881"/>
</dbReference>
<evidence type="ECO:0000313" key="4">
    <source>
        <dbReference type="EMBL" id="PLT28102.1"/>
    </source>
</evidence>
<keyword evidence="5" id="KW-1185">Reference proteome</keyword>
<evidence type="ECO:0000256" key="3">
    <source>
        <dbReference type="SAM" id="Phobius"/>
    </source>
</evidence>
<keyword evidence="3" id="KW-0472">Membrane</keyword>
<dbReference type="GO" id="GO:0004519">
    <property type="term" value="F:endonuclease activity"/>
    <property type="evidence" value="ECO:0007669"/>
    <property type="project" value="UniProtKB-KW"/>
</dbReference>
<sequence length="235" mass="26444">MKKDIKWGFTGISIIVGLMLAIQFQTVKQPKIADTRDGWELRTQILAEQQLQSKLLTEIRELEAQASSYETQRSQSKETALKQTLGELKRESGQTKVTGDGIIITIKPLAEAELLGETIHSISPELLKRLINELNMYHAEHISINGQRVVNTTVIREINGEPKIDGLPLSNYPITVRVLSSDVQNLRDRIKVSKVIEQFFIDNLSVEVSDPVKKLTVPPYQNAIKSKYLEPAGKE</sequence>
<comment type="similarity">
    <text evidence="1">Belongs to the UPF0749 family.</text>
</comment>
<dbReference type="OrthoDB" id="2439649at2"/>
<reference evidence="4 5" key="1">
    <citation type="submission" date="2017-11" db="EMBL/GenBank/DDBJ databases">
        <title>Comparitive Functional Genomics of Dry Heat Resistant strains isolated from the Viking Spacecraft.</title>
        <authorList>
            <person name="Seuylemezian A."/>
            <person name="Cooper K."/>
            <person name="Vaishampayan P."/>
        </authorList>
    </citation>
    <scope>NUCLEOTIDE SEQUENCE [LARGE SCALE GENOMIC DNA]</scope>
    <source>
        <strain evidence="4 5">V1-29</strain>
    </source>
</reference>
<proteinExistence type="inferred from homology"/>
<evidence type="ECO:0000256" key="1">
    <source>
        <dbReference type="ARBA" id="ARBA00009108"/>
    </source>
</evidence>
<keyword evidence="3" id="KW-1133">Transmembrane helix</keyword>
<name>A0A2N5M168_9BACI</name>
<dbReference type="PANTHER" id="PTHR37313">
    <property type="entry name" value="UPF0749 PROTEIN RV1825"/>
    <property type="match status" value="1"/>
</dbReference>
<keyword evidence="2" id="KW-0175">Coiled coil</keyword>
<feature type="coiled-coil region" evidence="2">
    <location>
        <begin position="52"/>
        <end position="79"/>
    </location>
</feature>
<dbReference type="Gene3D" id="3.30.70.1880">
    <property type="entry name" value="Protein of unknown function DUF881"/>
    <property type="match status" value="1"/>
</dbReference>
<dbReference type="AlphaFoldDB" id="A0A2N5M168"/>
<keyword evidence="4" id="KW-0378">Hydrolase</keyword>
<dbReference type="Proteomes" id="UP000234748">
    <property type="component" value="Unassembled WGS sequence"/>
</dbReference>
<gene>
    <name evidence="4" type="ORF">CUU66_20445</name>
</gene>
<keyword evidence="4" id="KW-0255">Endonuclease</keyword>
<evidence type="ECO:0000313" key="5">
    <source>
        <dbReference type="Proteomes" id="UP000234748"/>
    </source>
</evidence>
<comment type="caution">
    <text evidence="4">The sequence shown here is derived from an EMBL/GenBank/DDBJ whole genome shotgun (WGS) entry which is preliminary data.</text>
</comment>